<sequence length="86" mass="9424">MLSLRLHANPDKVCYRNCYALSNIRLFVLKQTYVKDMSASPLFVSTATAAASAAPLPPSLADEQPRFGIAALYGVLFYFVEIPGQL</sequence>
<gene>
    <name evidence="1" type="ORF">SAMN04515656_102193</name>
</gene>
<protein>
    <submittedName>
        <fullName evidence="1">Uncharacterized protein</fullName>
    </submittedName>
</protein>
<evidence type="ECO:0000313" key="2">
    <source>
        <dbReference type="Proteomes" id="UP000199394"/>
    </source>
</evidence>
<reference evidence="1 2" key="1">
    <citation type="submission" date="2016-10" db="EMBL/GenBank/DDBJ databases">
        <authorList>
            <person name="de Groot N.N."/>
        </authorList>
    </citation>
    <scope>NUCLEOTIDE SEQUENCE [LARGE SCALE GENOMIC DNA]</scope>
    <source>
        <strain evidence="1 2">SR12</strain>
    </source>
</reference>
<proteinExistence type="predicted"/>
<dbReference type="EMBL" id="FNRK01000002">
    <property type="protein sequence ID" value="SEA02401.1"/>
    <property type="molecule type" value="Genomic_DNA"/>
</dbReference>
<evidence type="ECO:0000313" key="1">
    <source>
        <dbReference type="EMBL" id="SEA02401.1"/>
    </source>
</evidence>
<name>A0A1H3XU58_9FIRM</name>
<dbReference type="AlphaFoldDB" id="A0A1H3XU58"/>
<keyword evidence="2" id="KW-1185">Reference proteome</keyword>
<accession>A0A1H3XU58</accession>
<dbReference type="Proteomes" id="UP000199394">
    <property type="component" value="Unassembled WGS sequence"/>
</dbReference>
<dbReference type="STRING" id="81409.SAMN04515656_102193"/>
<organism evidence="1 2">
    <name type="scientific">Eubacterium aggregans</name>
    <dbReference type="NCBI Taxonomy" id="81409"/>
    <lineage>
        <taxon>Bacteria</taxon>
        <taxon>Bacillati</taxon>
        <taxon>Bacillota</taxon>
        <taxon>Clostridia</taxon>
        <taxon>Eubacteriales</taxon>
        <taxon>Eubacteriaceae</taxon>
        <taxon>Eubacterium</taxon>
    </lineage>
</organism>